<evidence type="ECO:0000256" key="1">
    <source>
        <dbReference type="SAM" id="MobiDB-lite"/>
    </source>
</evidence>
<dbReference type="Proteomes" id="UP000000492">
    <property type="component" value="Chromosome"/>
</dbReference>
<dbReference type="AlphaFoldDB" id="F8E1N2"/>
<dbReference type="eggNOG" id="ENOG5032ZD0">
    <property type="taxonomic scope" value="Bacteria"/>
</dbReference>
<evidence type="ECO:0008006" key="4">
    <source>
        <dbReference type="Google" id="ProtNLM"/>
    </source>
</evidence>
<dbReference type="EMBL" id="CP002857">
    <property type="protein sequence ID" value="AEI08537.1"/>
    <property type="molecule type" value="Genomic_DNA"/>
</dbReference>
<accession>F8E1N2</accession>
<evidence type="ECO:0000313" key="3">
    <source>
        <dbReference type="Proteomes" id="UP000000492"/>
    </source>
</evidence>
<reference evidence="2 3" key="1">
    <citation type="journal article" date="2012" name="BMC Genomics">
        <title>Complete genome sequence, lifestyle, and multi-drug resistance of the human pathogen Corynebacterium resistens DSM 45100 isolated from blood samples of a leukemia patient.</title>
        <authorList>
            <person name="Schroder J."/>
            <person name="Maus I."/>
            <person name="Meyer K."/>
            <person name="Wordemann S."/>
            <person name="Blom J."/>
            <person name="Jaenicke S."/>
            <person name="Schneider J."/>
            <person name="Trost E."/>
            <person name="Tauch A."/>
        </authorList>
    </citation>
    <scope>NUCLEOTIDE SEQUENCE [LARGE SCALE GENOMIC DNA]</scope>
    <source>
        <strain evidence="3">DSM 45100 / JCM 12819 / CCUG 50093 / GTC 2026 / SICGH 158</strain>
    </source>
</reference>
<dbReference type="HOGENOM" id="CLU_100609_1_0_11"/>
<dbReference type="RefSeq" id="WP_013887566.1">
    <property type="nucleotide sequence ID" value="NC_015673.1"/>
</dbReference>
<dbReference type="OrthoDB" id="4462506at2"/>
<feature type="region of interest" description="Disordered" evidence="1">
    <location>
        <begin position="206"/>
        <end position="229"/>
    </location>
</feature>
<dbReference type="KEGG" id="crd:CRES_0174"/>
<name>F8E1N2_CORRG</name>
<keyword evidence="3" id="KW-1185">Reference proteome</keyword>
<dbReference type="InterPro" id="IPR024486">
    <property type="entry name" value="DUF2617"/>
</dbReference>
<protein>
    <recommendedName>
        <fullName evidence="4">DUF2617 domain-containing protein</fullName>
    </recommendedName>
</protein>
<organism evidence="2 3">
    <name type="scientific">Corynebacterium resistens (strain DSM 45100 / JCM 12819 / GTC 2026 / SICGH 158)</name>
    <dbReference type="NCBI Taxonomy" id="662755"/>
    <lineage>
        <taxon>Bacteria</taxon>
        <taxon>Bacillati</taxon>
        <taxon>Actinomycetota</taxon>
        <taxon>Actinomycetes</taxon>
        <taxon>Mycobacteriales</taxon>
        <taxon>Corynebacteriaceae</taxon>
        <taxon>Corynebacterium</taxon>
    </lineage>
</organism>
<dbReference type="STRING" id="662755.CRES_0174"/>
<proteinExistence type="predicted"/>
<sequence length="229" mass="25005">MYLNTQPLDLSSADLGVRFNAPMPPRILAESVLSAPGAQHQLHLGIIGGSHVVTFSDAHGTPLLREELSCYAVENGQRLARGVETQEDTGELNYSFAAAPKHVAAAQFDEVVEYLQRRAEHEHWLVGEFPGEEPGHITALAATWRDNSNVRWQTWHLYPLERVVVVSLSAISVGTIHKPIEFNSLHDVLTEATPVSAAQGIPEVVPATIPPTYNNGGQPRIEGEDGKRV</sequence>
<evidence type="ECO:0000313" key="2">
    <source>
        <dbReference type="EMBL" id="AEI08537.1"/>
    </source>
</evidence>
<gene>
    <name evidence="2" type="ordered locus">CRES_0174</name>
</gene>
<dbReference type="Pfam" id="PF10936">
    <property type="entry name" value="DUF2617"/>
    <property type="match status" value="1"/>
</dbReference>